<gene>
    <name evidence="2" type="ORF">ACFQZQ_13045</name>
</gene>
<proteinExistence type="predicted"/>
<accession>A0ABW2YQW6</accession>
<dbReference type="SUPFAM" id="SSF54427">
    <property type="entry name" value="NTF2-like"/>
    <property type="match status" value="1"/>
</dbReference>
<dbReference type="InterPro" id="IPR027843">
    <property type="entry name" value="DUF4440"/>
</dbReference>
<evidence type="ECO:0000313" key="2">
    <source>
        <dbReference type="EMBL" id="MFD0740204.1"/>
    </source>
</evidence>
<evidence type="ECO:0000259" key="1">
    <source>
        <dbReference type="Pfam" id="PF14534"/>
    </source>
</evidence>
<dbReference type="EMBL" id="JBHTIH010000007">
    <property type="protein sequence ID" value="MFD0740204.1"/>
    <property type="molecule type" value="Genomic_DNA"/>
</dbReference>
<dbReference type="InterPro" id="IPR032710">
    <property type="entry name" value="NTF2-like_dom_sf"/>
</dbReference>
<keyword evidence="3" id="KW-1185">Reference proteome</keyword>
<protein>
    <submittedName>
        <fullName evidence="2">Nuclear transport factor 2 family protein</fullName>
    </submittedName>
</protein>
<dbReference type="Gene3D" id="3.10.450.50">
    <property type="match status" value="1"/>
</dbReference>
<comment type="caution">
    <text evidence="2">The sequence shown here is derived from an EMBL/GenBank/DDBJ whole genome shotgun (WGS) entry which is preliminary data.</text>
</comment>
<name>A0ABW2YQW6_9GAMM</name>
<organism evidence="2 3">
    <name type="scientific">Lysobacter koreensis</name>
    <dbReference type="NCBI Taxonomy" id="266122"/>
    <lineage>
        <taxon>Bacteria</taxon>
        <taxon>Pseudomonadati</taxon>
        <taxon>Pseudomonadota</taxon>
        <taxon>Gammaproteobacteria</taxon>
        <taxon>Lysobacterales</taxon>
        <taxon>Lysobacteraceae</taxon>
        <taxon>Lysobacter</taxon>
    </lineage>
</organism>
<sequence length="129" mass="14475">MFLIASPALGRENAARIIERDERALAESLGRNDSSVLERIFAQDCVWVLPDGTVLDKAQAIQAMQAGEPYSLLRATAVTVRVFGNVAVAHGEDEWRKGGDRGTFSWTSTWLRRNGKWQIVQVQDTEHRH</sequence>
<dbReference type="RefSeq" id="WP_386813485.1">
    <property type="nucleotide sequence ID" value="NZ_JBHTIH010000007.1"/>
</dbReference>
<dbReference type="Proteomes" id="UP001597090">
    <property type="component" value="Unassembled WGS sequence"/>
</dbReference>
<reference evidence="3" key="1">
    <citation type="journal article" date="2019" name="Int. J. Syst. Evol. Microbiol.">
        <title>The Global Catalogue of Microorganisms (GCM) 10K type strain sequencing project: providing services to taxonomists for standard genome sequencing and annotation.</title>
        <authorList>
            <consortium name="The Broad Institute Genomics Platform"/>
            <consortium name="The Broad Institute Genome Sequencing Center for Infectious Disease"/>
            <person name="Wu L."/>
            <person name="Ma J."/>
        </authorList>
    </citation>
    <scope>NUCLEOTIDE SEQUENCE [LARGE SCALE GENOMIC DNA]</scope>
    <source>
        <strain evidence="3">CCUG 55491</strain>
    </source>
</reference>
<feature type="domain" description="DUF4440" evidence="1">
    <location>
        <begin position="21"/>
        <end position="119"/>
    </location>
</feature>
<dbReference type="Pfam" id="PF14534">
    <property type="entry name" value="DUF4440"/>
    <property type="match status" value="1"/>
</dbReference>
<evidence type="ECO:0000313" key="3">
    <source>
        <dbReference type="Proteomes" id="UP001597090"/>
    </source>
</evidence>